<protein>
    <submittedName>
        <fullName evidence="1">Uncharacterized protein</fullName>
    </submittedName>
</protein>
<name>A0A385D5C8_9CAUD</name>
<organism evidence="1 2">
    <name type="scientific">Mycobacterium phage Rando14</name>
    <dbReference type="NCBI Taxonomy" id="2301556"/>
    <lineage>
        <taxon>Viruses</taxon>
        <taxon>Duplodnaviria</taxon>
        <taxon>Heunggongvirae</taxon>
        <taxon>Uroviricota</taxon>
        <taxon>Caudoviricetes</taxon>
        <taxon>Weiservirinae</taxon>
        <taxon>Kratiovirus</taxon>
        <taxon>Kratiovirus rando14</taxon>
    </lineage>
</organism>
<dbReference type="KEGG" id="vg:60322395"/>
<sequence>MRVRISFEVNVDPAAWAKEYGTPIREVPADVKSHAKATVMGHFESIGLLL</sequence>
<dbReference type="GeneID" id="60322395"/>
<evidence type="ECO:0000313" key="2">
    <source>
        <dbReference type="Proteomes" id="UP000263691"/>
    </source>
</evidence>
<dbReference type="RefSeq" id="YP_009950969.1">
    <property type="nucleotide sequence ID" value="NC_051596.1"/>
</dbReference>
<gene>
    <name evidence="1" type="primary">71</name>
    <name evidence="1" type="ORF">SEA_RANDO14_71</name>
</gene>
<accession>A0A385D5C8</accession>
<dbReference type="EMBL" id="MH697592">
    <property type="protein sequence ID" value="AXQ53091.1"/>
    <property type="molecule type" value="Genomic_DNA"/>
</dbReference>
<dbReference type="Proteomes" id="UP000263691">
    <property type="component" value="Genome"/>
</dbReference>
<evidence type="ECO:0000313" key="1">
    <source>
        <dbReference type="EMBL" id="AXQ53091.1"/>
    </source>
</evidence>
<keyword evidence="2" id="KW-1185">Reference proteome</keyword>
<proteinExistence type="predicted"/>
<reference evidence="1 2" key="1">
    <citation type="submission" date="2018-07" db="EMBL/GenBank/DDBJ databases">
        <authorList>
            <person name="Michaels M.J."/>
            <person name="Wallen J.R."/>
            <person name="Eckardt M.A."/>
            <person name="Gainey M.D."/>
            <person name="Garlena R.A."/>
            <person name="Russell D.A."/>
            <person name="Pope W.H."/>
            <person name="Jacobs-Sera D."/>
            <person name="Hatfull G.F."/>
        </authorList>
    </citation>
    <scope>NUCLEOTIDE SEQUENCE [LARGE SCALE GENOMIC DNA]</scope>
</reference>